<comment type="caution">
    <text evidence="3">The sequence shown here is derived from an EMBL/GenBank/DDBJ whole genome shotgun (WGS) entry which is preliminary data.</text>
</comment>
<feature type="signal peptide" evidence="2">
    <location>
        <begin position="1"/>
        <end position="25"/>
    </location>
</feature>
<name>A0A2I1HCD0_9GLOM</name>
<dbReference type="Proteomes" id="UP000234323">
    <property type="component" value="Unassembled WGS sequence"/>
</dbReference>
<protein>
    <recommendedName>
        <fullName evidence="5">Serine protease</fullName>
    </recommendedName>
</protein>
<dbReference type="VEuPathDB" id="FungiDB:FUN_025018"/>
<accession>A0A2I1HCD0</accession>
<sequence length="279" mass="30874">MNKKSTLYLLFALIAIMAITDSSYATPISKYEETLAYWTPERMKSAKSLVRKNVGFRNKKRNDVKTTRDAKKGTGPESAPPSEKIFEYNGPYQPTGMLFFTDPDTGGTATCTASVINTPNGNIGITAGHCLIDSQGRASENLMFSPGYDHGQDGKFGRIPVVVFQVQDNFRSNYDNKYDYDIGWKINIGNNVETTVTSYSTGNIQNCPNDSHTYCIWRGETKLTNDGFYAAPPGVNFGNGASGSPWVWNYDSNTNVGYLFGSLTSFDQNSQESLHLFII</sequence>
<proteinExistence type="predicted"/>
<evidence type="ECO:0000313" key="4">
    <source>
        <dbReference type="Proteomes" id="UP000234323"/>
    </source>
</evidence>
<evidence type="ECO:0000313" key="3">
    <source>
        <dbReference type="EMBL" id="PKY56537.1"/>
    </source>
</evidence>
<dbReference type="Gene3D" id="2.40.10.10">
    <property type="entry name" value="Trypsin-like serine proteases"/>
    <property type="match status" value="1"/>
</dbReference>
<evidence type="ECO:0008006" key="5">
    <source>
        <dbReference type="Google" id="ProtNLM"/>
    </source>
</evidence>
<dbReference type="VEuPathDB" id="FungiDB:RhiirA1_507267"/>
<keyword evidence="2" id="KW-0732">Signal</keyword>
<reference evidence="3 4" key="1">
    <citation type="submission" date="2015-10" db="EMBL/GenBank/DDBJ databases">
        <title>Genome analyses suggest a sexual origin of heterokaryosis in a supposedly ancient asexual fungus.</title>
        <authorList>
            <person name="Ropars J."/>
            <person name="Sedzielewska K."/>
            <person name="Noel J."/>
            <person name="Charron P."/>
            <person name="Farinelli L."/>
            <person name="Marton T."/>
            <person name="Kruger M."/>
            <person name="Pelin A."/>
            <person name="Brachmann A."/>
            <person name="Corradi N."/>
        </authorList>
    </citation>
    <scope>NUCLEOTIDE SEQUENCE [LARGE SCALE GENOMIC DNA]</scope>
    <source>
        <strain evidence="3 4">A4</strain>
    </source>
</reference>
<feature type="region of interest" description="Disordered" evidence="1">
    <location>
        <begin position="57"/>
        <end position="85"/>
    </location>
</feature>
<keyword evidence="4" id="KW-1185">Reference proteome</keyword>
<dbReference type="AlphaFoldDB" id="A0A2I1HCD0"/>
<feature type="chain" id="PRO_5014171066" description="Serine protease" evidence="2">
    <location>
        <begin position="26"/>
        <end position="279"/>
    </location>
</feature>
<feature type="compositionally biased region" description="Basic and acidic residues" evidence="1">
    <location>
        <begin position="61"/>
        <end position="74"/>
    </location>
</feature>
<evidence type="ECO:0000256" key="2">
    <source>
        <dbReference type="SAM" id="SignalP"/>
    </source>
</evidence>
<dbReference type="InterPro" id="IPR043504">
    <property type="entry name" value="Peptidase_S1_PA_chymotrypsin"/>
</dbReference>
<dbReference type="EMBL" id="LLXI01002220">
    <property type="protein sequence ID" value="PKY56537.1"/>
    <property type="molecule type" value="Genomic_DNA"/>
</dbReference>
<dbReference type="SUPFAM" id="SSF50494">
    <property type="entry name" value="Trypsin-like serine proteases"/>
    <property type="match status" value="1"/>
</dbReference>
<dbReference type="InterPro" id="IPR009003">
    <property type="entry name" value="Peptidase_S1_PA"/>
</dbReference>
<dbReference type="OrthoDB" id="2308308at2759"/>
<evidence type="ECO:0000256" key="1">
    <source>
        <dbReference type="SAM" id="MobiDB-lite"/>
    </source>
</evidence>
<gene>
    <name evidence="3" type="ORF">RhiirA4_476917</name>
</gene>
<organism evidence="3 4">
    <name type="scientific">Rhizophagus irregularis</name>
    <dbReference type="NCBI Taxonomy" id="588596"/>
    <lineage>
        <taxon>Eukaryota</taxon>
        <taxon>Fungi</taxon>
        <taxon>Fungi incertae sedis</taxon>
        <taxon>Mucoromycota</taxon>
        <taxon>Glomeromycotina</taxon>
        <taxon>Glomeromycetes</taxon>
        <taxon>Glomerales</taxon>
        <taxon>Glomeraceae</taxon>
        <taxon>Rhizophagus</taxon>
    </lineage>
</organism>